<dbReference type="PANTHER" id="PTHR18968:SF133">
    <property type="entry name" value="BENZOYLFORMATE DECARBOXYLASE"/>
    <property type="match status" value="1"/>
</dbReference>
<dbReference type="CDD" id="cd02002">
    <property type="entry name" value="TPP_BFDC"/>
    <property type="match status" value="1"/>
</dbReference>
<evidence type="ECO:0000256" key="3">
    <source>
        <dbReference type="RuleBase" id="RU362132"/>
    </source>
</evidence>
<dbReference type="EMBL" id="LMWV01000016">
    <property type="protein sequence ID" value="KUN65935.1"/>
    <property type="molecule type" value="Genomic_DNA"/>
</dbReference>
<feature type="domain" description="Thiamine pyrophosphate enzyme N-terminal TPP-binding" evidence="8">
    <location>
        <begin position="9"/>
        <end position="113"/>
    </location>
</feature>
<dbReference type="GO" id="GO:0030976">
    <property type="term" value="F:thiamine pyrophosphate binding"/>
    <property type="evidence" value="ECO:0007669"/>
    <property type="project" value="InterPro"/>
</dbReference>
<dbReference type="SUPFAM" id="SSF52467">
    <property type="entry name" value="DHS-like NAD/FAD-binding domain"/>
    <property type="match status" value="1"/>
</dbReference>
<comment type="similarity">
    <text evidence="1 3">Belongs to the TPP enzyme family.</text>
</comment>
<feature type="transmembrane region" description="Helical" evidence="5">
    <location>
        <begin position="400"/>
        <end position="420"/>
    </location>
</feature>
<dbReference type="SUPFAM" id="SSF52518">
    <property type="entry name" value="Thiamin diphosphate-binding fold (THDP-binding)"/>
    <property type="match status" value="2"/>
</dbReference>
<gene>
    <name evidence="9" type="ORF">AQJ54_19755</name>
</gene>
<evidence type="ECO:0000256" key="4">
    <source>
        <dbReference type="SAM" id="MobiDB-lite"/>
    </source>
</evidence>
<keyword evidence="5" id="KW-0472">Membrane</keyword>
<dbReference type="PROSITE" id="PS00187">
    <property type="entry name" value="TPP_ENZYMES"/>
    <property type="match status" value="1"/>
</dbReference>
<dbReference type="InterPro" id="IPR029061">
    <property type="entry name" value="THDP-binding"/>
</dbReference>
<dbReference type="Pfam" id="PF02776">
    <property type="entry name" value="TPP_enzyme_N"/>
    <property type="match status" value="1"/>
</dbReference>
<evidence type="ECO:0000259" key="6">
    <source>
        <dbReference type="Pfam" id="PF00205"/>
    </source>
</evidence>
<dbReference type="RefSeq" id="WP_062239091.1">
    <property type="nucleotide sequence ID" value="NZ_JBPJFL010000001.1"/>
</dbReference>
<evidence type="ECO:0000256" key="5">
    <source>
        <dbReference type="SAM" id="Phobius"/>
    </source>
</evidence>
<dbReference type="GO" id="GO:0050660">
    <property type="term" value="F:flavin adenine dinucleotide binding"/>
    <property type="evidence" value="ECO:0007669"/>
    <property type="project" value="TreeGrafter"/>
</dbReference>
<dbReference type="AlphaFoldDB" id="A0A101S276"/>
<feature type="transmembrane region" description="Helical" evidence="5">
    <location>
        <begin position="440"/>
        <end position="461"/>
    </location>
</feature>
<proteinExistence type="inferred from homology"/>
<dbReference type="Proteomes" id="UP000054375">
    <property type="component" value="Unassembled WGS sequence"/>
</dbReference>
<comment type="caution">
    <text evidence="9">The sequence shown here is derived from an EMBL/GenBank/DDBJ whole genome shotgun (WGS) entry which is preliminary data.</text>
</comment>
<dbReference type="InterPro" id="IPR000399">
    <property type="entry name" value="TPP-bd_CS"/>
</dbReference>
<dbReference type="Gene3D" id="3.40.50.1220">
    <property type="entry name" value="TPP-binding domain"/>
    <property type="match status" value="1"/>
</dbReference>
<evidence type="ECO:0000256" key="1">
    <source>
        <dbReference type="ARBA" id="ARBA00007812"/>
    </source>
</evidence>
<dbReference type="InterPro" id="IPR012000">
    <property type="entry name" value="Thiamin_PyroP_enz_cen_dom"/>
</dbReference>
<keyword evidence="5" id="KW-1133">Transmembrane helix</keyword>
<keyword evidence="2 3" id="KW-0786">Thiamine pyrophosphate</keyword>
<dbReference type="Pfam" id="PF00205">
    <property type="entry name" value="TPP_enzyme_M"/>
    <property type="match status" value="1"/>
</dbReference>
<dbReference type="PANTHER" id="PTHR18968">
    <property type="entry name" value="THIAMINE PYROPHOSPHATE ENZYMES"/>
    <property type="match status" value="1"/>
</dbReference>
<dbReference type="CDD" id="cd07035">
    <property type="entry name" value="TPP_PYR_POX_like"/>
    <property type="match status" value="1"/>
</dbReference>
<name>A0A101S276_9ACTN</name>
<dbReference type="InterPro" id="IPR011766">
    <property type="entry name" value="TPP_enzyme_TPP-bd"/>
</dbReference>
<sequence>MTTAAHARTVKEQTFDVLREYDLTTLFSNPGSTEVGFLADLPADISFVLGLHEGSVVGMAAGSALATGRPALVLLHTTAGYGNAVSALATARANRAPLVVIVGQQDRRHLAHEPFLAGRLDGLAGEYPVWQHTPTRPQDVPGAVARAWHEAQEGRGAAVVVVPMDDWFAEADEDIAPAAPRGPVALRGGRTASDEALADLGALLTAAGSPCLVAGAGNDTVDGWEALVTLAERLDCPVYQEPFGARAGFPQDHRLFAGHLPAVRPALREALAPYDTVLTVGTAAFRQYTYAPGDFTLAGTRVAVITDDPEEAHRSPAELVLLAEPADTVRRLAPLVPDVPRSSTLNRPATPQPPAPGEPLRAAHVLAALAERLDPKAVVVEETPSSRPDLHRLLPARAPLGFLSAAMGGLGFAMPAAIGVRHGAPDRPVVAVLGDGSSLYSIQALWSAAHYGIGVLFVVLANGRYAIMDRLSEREGSAAPAWPAFTELSVSTLAKGLGCPAERVEDHTALLSALDKVLPSLADRREPLVLEVAVEADAHYSS</sequence>
<dbReference type="Pfam" id="PF02775">
    <property type="entry name" value="TPP_enzyme_C"/>
    <property type="match status" value="1"/>
</dbReference>
<evidence type="ECO:0000259" key="8">
    <source>
        <dbReference type="Pfam" id="PF02776"/>
    </source>
</evidence>
<keyword evidence="5" id="KW-0812">Transmembrane</keyword>
<dbReference type="GO" id="GO:0003984">
    <property type="term" value="F:acetolactate synthase activity"/>
    <property type="evidence" value="ECO:0007669"/>
    <property type="project" value="TreeGrafter"/>
</dbReference>
<protein>
    <submittedName>
        <fullName evidence="9">Thiamine pyrophosphate-binding protein</fullName>
    </submittedName>
</protein>
<keyword evidence="10" id="KW-1185">Reference proteome</keyword>
<feature type="region of interest" description="Disordered" evidence="4">
    <location>
        <begin position="337"/>
        <end position="358"/>
    </location>
</feature>
<evidence type="ECO:0000256" key="2">
    <source>
        <dbReference type="ARBA" id="ARBA00023052"/>
    </source>
</evidence>
<accession>A0A101S276</accession>
<organism evidence="9 10">
    <name type="scientific">Streptomyces griseorubiginosus</name>
    <dbReference type="NCBI Taxonomy" id="67304"/>
    <lineage>
        <taxon>Bacteria</taxon>
        <taxon>Bacillati</taxon>
        <taxon>Actinomycetota</taxon>
        <taxon>Actinomycetes</taxon>
        <taxon>Kitasatosporales</taxon>
        <taxon>Streptomycetaceae</taxon>
        <taxon>Streptomyces</taxon>
    </lineage>
</organism>
<feature type="domain" description="Thiamine pyrophosphate enzyme TPP-binding" evidence="7">
    <location>
        <begin position="390"/>
        <end position="532"/>
    </location>
</feature>
<feature type="domain" description="Thiamine pyrophosphate enzyme central" evidence="6">
    <location>
        <begin position="201"/>
        <end position="332"/>
    </location>
</feature>
<dbReference type="GO" id="GO:0000287">
    <property type="term" value="F:magnesium ion binding"/>
    <property type="evidence" value="ECO:0007669"/>
    <property type="project" value="InterPro"/>
</dbReference>
<dbReference type="Gene3D" id="3.40.50.970">
    <property type="match status" value="2"/>
</dbReference>
<dbReference type="InterPro" id="IPR045229">
    <property type="entry name" value="TPP_enz"/>
</dbReference>
<reference evidence="9 10" key="1">
    <citation type="submission" date="2015-10" db="EMBL/GenBank/DDBJ databases">
        <title>Draft genome sequence of Streptomyces griseorubiginosus DSM 40469, type strain for the species Streptomyces griseorubiginosus.</title>
        <authorList>
            <person name="Ruckert C."/>
            <person name="Winkler A."/>
            <person name="Kalinowski J."/>
            <person name="Kampfer P."/>
            <person name="Glaeser S."/>
        </authorList>
    </citation>
    <scope>NUCLEOTIDE SEQUENCE [LARGE SCALE GENOMIC DNA]</scope>
    <source>
        <strain evidence="9 10">DSM 40469</strain>
    </source>
</reference>
<dbReference type="InterPro" id="IPR012001">
    <property type="entry name" value="Thiamin_PyroP_enz_TPP-bd_dom"/>
</dbReference>
<dbReference type="InterPro" id="IPR029035">
    <property type="entry name" value="DHS-like_NAD/FAD-binding_dom"/>
</dbReference>
<evidence type="ECO:0000313" key="10">
    <source>
        <dbReference type="Proteomes" id="UP000054375"/>
    </source>
</evidence>
<evidence type="ECO:0000259" key="7">
    <source>
        <dbReference type="Pfam" id="PF02775"/>
    </source>
</evidence>
<evidence type="ECO:0000313" key="9">
    <source>
        <dbReference type="EMBL" id="KUN65935.1"/>
    </source>
</evidence>